<evidence type="ECO:0000259" key="5">
    <source>
        <dbReference type="Pfam" id="PF04542"/>
    </source>
</evidence>
<evidence type="ECO:0000256" key="2">
    <source>
        <dbReference type="ARBA" id="ARBA00023015"/>
    </source>
</evidence>
<evidence type="ECO:0000256" key="1">
    <source>
        <dbReference type="ARBA" id="ARBA00010641"/>
    </source>
</evidence>
<dbReference type="InterPro" id="IPR014327">
    <property type="entry name" value="RNA_pol_sigma70_bacteroid"/>
</dbReference>
<dbReference type="PANTHER" id="PTHR43133">
    <property type="entry name" value="RNA POLYMERASE ECF-TYPE SIGMA FACTO"/>
    <property type="match status" value="1"/>
</dbReference>
<dbReference type="Pfam" id="PF08281">
    <property type="entry name" value="Sigma70_r4_2"/>
    <property type="match status" value="1"/>
</dbReference>
<evidence type="ECO:0000313" key="8">
    <source>
        <dbReference type="Proteomes" id="UP000823757"/>
    </source>
</evidence>
<accession>A0A9D9ILU4</accession>
<dbReference type="InterPro" id="IPR014284">
    <property type="entry name" value="RNA_pol_sigma-70_dom"/>
</dbReference>
<dbReference type="InterPro" id="IPR013324">
    <property type="entry name" value="RNA_pol_sigma_r3/r4-like"/>
</dbReference>
<dbReference type="Gene3D" id="1.10.10.10">
    <property type="entry name" value="Winged helix-like DNA-binding domain superfamily/Winged helix DNA-binding domain"/>
    <property type="match status" value="1"/>
</dbReference>
<dbReference type="SUPFAM" id="SSF88659">
    <property type="entry name" value="Sigma3 and sigma4 domains of RNA polymerase sigma factors"/>
    <property type="match status" value="1"/>
</dbReference>
<dbReference type="AlphaFoldDB" id="A0A9D9ILU4"/>
<reference evidence="7" key="1">
    <citation type="submission" date="2020-10" db="EMBL/GenBank/DDBJ databases">
        <authorList>
            <person name="Gilroy R."/>
        </authorList>
    </citation>
    <scope>NUCLEOTIDE SEQUENCE</scope>
    <source>
        <strain evidence="7">B1-13419</strain>
    </source>
</reference>
<dbReference type="Pfam" id="PF04542">
    <property type="entry name" value="Sigma70_r2"/>
    <property type="match status" value="1"/>
</dbReference>
<keyword evidence="4" id="KW-0804">Transcription</keyword>
<evidence type="ECO:0000256" key="4">
    <source>
        <dbReference type="ARBA" id="ARBA00023163"/>
    </source>
</evidence>
<dbReference type="InterPro" id="IPR013249">
    <property type="entry name" value="RNA_pol_sigma70_r4_t2"/>
</dbReference>
<dbReference type="NCBIfam" id="TIGR02937">
    <property type="entry name" value="sigma70-ECF"/>
    <property type="match status" value="1"/>
</dbReference>
<comment type="caution">
    <text evidence="7">The sequence shown here is derived from an EMBL/GenBank/DDBJ whole genome shotgun (WGS) entry which is preliminary data.</text>
</comment>
<feature type="domain" description="RNA polymerase sigma factor 70 region 4 type 2" evidence="6">
    <location>
        <begin position="117"/>
        <end position="169"/>
    </location>
</feature>
<dbReference type="PANTHER" id="PTHR43133:SF46">
    <property type="entry name" value="RNA POLYMERASE SIGMA-70 FACTOR ECF SUBFAMILY"/>
    <property type="match status" value="1"/>
</dbReference>
<dbReference type="GO" id="GO:0016987">
    <property type="term" value="F:sigma factor activity"/>
    <property type="evidence" value="ECO:0007669"/>
    <property type="project" value="UniProtKB-KW"/>
</dbReference>
<dbReference type="Gene3D" id="1.10.1740.10">
    <property type="match status" value="1"/>
</dbReference>
<dbReference type="GO" id="GO:0006352">
    <property type="term" value="P:DNA-templated transcription initiation"/>
    <property type="evidence" value="ECO:0007669"/>
    <property type="project" value="InterPro"/>
</dbReference>
<evidence type="ECO:0000256" key="3">
    <source>
        <dbReference type="ARBA" id="ARBA00023082"/>
    </source>
</evidence>
<sequence>MRSDETAIFIDRLSKGEREAFEAVFRKYYGKVFNFISSIIKSPYAEDISQDLFVRLWEKRESLASVRSLDSYIYIMSRNAALDYVRKHRPADLPGEIAEMESDFSQEDMYFAAEKELAIRLAVAAMPDKRRRIFEMSRYEGKSNSEIAAALNISKKTVENQIFLALAQLKKLVGAIVAFGIFTSV</sequence>
<keyword evidence="2" id="KW-0805">Transcription regulation</keyword>
<reference evidence="7" key="2">
    <citation type="journal article" date="2021" name="PeerJ">
        <title>Extensive microbial diversity within the chicken gut microbiome revealed by metagenomics and culture.</title>
        <authorList>
            <person name="Gilroy R."/>
            <person name="Ravi A."/>
            <person name="Getino M."/>
            <person name="Pursley I."/>
            <person name="Horton D.L."/>
            <person name="Alikhan N.F."/>
            <person name="Baker D."/>
            <person name="Gharbi K."/>
            <person name="Hall N."/>
            <person name="Watson M."/>
            <person name="Adriaenssens E.M."/>
            <person name="Foster-Nyarko E."/>
            <person name="Jarju S."/>
            <person name="Secka A."/>
            <person name="Antonio M."/>
            <person name="Oren A."/>
            <person name="Chaudhuri R.R."/>
            <person name="La Ragione R."/>
            <person name="Hildebrand F."/>
            <person name="Pallen M.J."/>
        </authorList>
    </citation>
    <scope>NUCLEOTIDE SEQUENCE</scope>
    <source>
        <strain evidence="7">B1-13419</strain>
    </source>
</reference>
<protein>
    <submittedName>
        <fullName evidence="7">RNA polymerase sigma-70 factor</fullName>
    </submittedName>
</protein>
<organism evidence="7 8">
    <name type="scientific">Candidatus Cryptobacteroides faecigallinarum</name>
    <dbReference type="NCBI Taxonomy" id="2840763"/>
    <lineage>
        <taxon>Bacteria</taxon>
        <taxon>Pseudomonadati</taxon>
        <taxon>Bacteroidota</taxon>
        <taxon>Bacteroidia</taxon>
        <taxon>Bacteroidales</taxon>
        <taxon>Candidatus Cryptobacteroides</taxon>
    </lineage>
</organism>
<dbReference type="InterPro" id="IPR039425">
    <property type="entry name" value="RNA_pol_sigma-70-like"/>
</dbReference>
<proteinExistence type="inferred from homology"/>
<dbReference type="Proteomes" id="UP000823757">
    <property type="component" value="Unassembled WGS sequence"/>
</dbReference>
<dbReference type="NCBIfam" id="TIGR02985">
    <property type="entry name" value="Sig70_bacteroi1"/>
    <property type="match status" value="1"/>
</dbReference>
<dbReference type="GO" id="GO:0003677">
    <property type="term" value="F:DNA binding"/>
    <property type="evidence" value="ECO:0007669"/>
    <property type="project" value="InterPro"/>
</dbReference>
<dbReference type="SUPFAM" id="SSF88946">
    <property type="entry name" value="Sigma2 domain of RNA polymerase sigma factors"/>
    <property type="match status" value="1"/>
</dbReference>
<dbReference type="EMBL" id="JADIMD010000052">
    <property type="protein sequence ID" value="MBO8474411.1"/>
    <property type="molecule type" value="Genomic_DNA"/>
</dbReference>
<dbReference type="InterPro" id="IPR036388">
    <property type="entry name" value="WH-like_DNA-bd_sf"/>
</dbReference>
<dbReference type="InterPro" id="IPR007627">
    <property type="entry name" value="RNA_pol_sigma70_r2"/>
</dbReference>
<name>A0A9D9ILU4_9BACT</name>
<comment type="similarity">
    <text evidence="1">Belongs to the sigma-70 factor family. ECF subfamily.</text>
</comment>
<gene>
    <name evidence="7" type="ORF">IAB91_03855</name>
</gene>
<keyword evidence="3" id="KW-0731">Sigma factor</keyword>
<feature type="domain" description="RNA polymerase sigma-70 region 2" evidence="5">
    <location>
        <begin position="25"/>
        <end position="89"/>
    </location>
</feature>
<evidence type="ECO:0000313" key="7">
    <source>
        <dbReference type="EMBL" id="MBO8474411.1"/>
    </source>
</evidence>
<evidence type="ECO:0000259" key="6">
    <source>
        <dbReference type="Pfam" id="PF08281"/>
    </source>
</evidence>
<dbReference type="InterPro" id="IPR013325">
    <property type="entry name" value="RNA_pol_sigma_r2"/>
</dbReference>